<accession>A0AAV3S8F1</accession>
<evidence type="ECO:0000259" key="3">
    <source>
        <dbReference type="PROSITE" id="PS51371"/>
    </source>
</evidence>
<comment type="caution">
    <text evidence="4">The sequence shown here is derived from an EMBL/GenBank/DDBJ whole genome shotgun (WGS) entry which is preliminary data.</text>
</comment>
<dbReference type="AlphaFoldDB" id="A0AAV3S8F1"/>
<sequence length="144" mass="15608">MSDMAQSQSLPVEDVSRNVVSIPGNASLDQVAETMYSEDVGFLVVTHEGEPAGALTDRQVALSLRNEVDPTAATANELMTPELVTIGRDMDILRIVEKMKLEEVRRVVVVDDDEDPVSVISLDDVLVLLGEEMGDVADLLEAQV</sequence>
<keyword evidence="1 2" id="KW-0129">CBS domain</keyword>
<evidence type="ECO:0000313" key="5">
    <source>
        <dbReference type="Proteomes" id="UP001500837"/>
    </source>
</evidence>
<name>A0AAV3S8F1_9EURY</name>
<dbReference type="InterPro" id="IPR051257">
    <property type="entry name" value="Diverse_CBS-Domain"/>
</dbReference>
<dbReference type="PANTHER" id="PTHR43080">
    <property type="entry name" value="CBS DOMAIN-CONTAINING PROTEIN CBSX3, MITOCHONDRIAL"/>
    <property type="match status" value="1"/>
</dbReference>
<feature type="domain" description="CBS" evidence="3">
    <location>
        <begin position="79"/>
        <end position="136"/>
    </location>
</feature>
<evidence type="ECO:0000256" key="1">
    <source>
        <dbReference type="ARBA" id="ARBA00023122"/>
    </source>
</evidence>
<feature type="domain" description="CBS" evidence="3">
    <location>
        <begin position="15"/>
        <end position="71"/>
    </location>
</feature>
<dbReference type="EMBL" id="BAAABL010000050">
    <property type="protein sequence ID" value="GAA0303839.1"/>
    <property type="molecule type" value="Genomic_DNA"/>
</dbReference>
<protein>
    <recommendedName>
        <fullName evidence="3">CBS domain-containing protein</fullName>
    </recommendedName>
</protein>
<proteinExistence type="predicted"/>
<dbReference type="PANTHER" id="PTHR43080:SF2">
    <property type="entry name" value="CBS DOMAIN-CONTAINING PROTEIN"/>
    <property type="match status" value="1"/>
</dbReference>
<dbReference type="Pfam" id="PF00571">
    <property type="entry name" value="CBS"/>
    <property type="match status" value="2"/>
</dbReference>
<organism evidence="4 5">
    <name type="scientific">Halarchaeum salinum</name>
    <dbReference type="NCBI Taxonomy" id="489912"/>
    <lineage>
        <taxon>Archaea</taxon>
        <taxon>Methanobacteriati</taxon>
        <taxon>Methanobacteriota</taxon>
        <taxon>Stenosarchaea group</taxon>
        <taxon>Halobacteria</taxon>
        <taxon>Halobacteriales</taxon>
        <taxon>Halobacteriaceae</taxon>
    </lineage>
</organism>
<dbReference type="PROSITE" id="PS51371">
    <property type="entry name" value="CBS"/>
    <property type="match status" value="2"/>
</dbReference>
<evidence type="ECO:0000313" key="4">
    <source>
        <dbReference type="EMBL" id="GAA0303839.1"/>
    </source>
</evidence>
<gene>
    <name evidence="4" type="ORF">GCM10009066_17300</name>
</gene>
<dbReference type="InterPro" id="IPR046342">
    <property type="entry name" value="CBS_dom_sf"/>
</dbReference>
<dbReference type="SMART" id="SM00116">
    <property type="entry name" value="CBS"/>
    <property type="match status" value="2"/>
</dbReference>
<evidence type="ECO:0000256" key="2">
    <source>
        <dbReference type="PROSITE-ProRule" id="PRU00703"/>
    </source>
</evidence>
<dbReference type="Proteomes" id="UP001500837">
    <property type="component" value="Unassembled WGS sequence"/>
</dbReference>
<dbReference type="InterPro" id="IPR000644">
    <property type="entry name" value="CBS_dom"/>
</dbReference>
<reference evidence="4 5" key="1">
    <citation type="journal article" date="2019" name="Int. J. Syst. Evol. Microbiol.">
        <title>The Global Catalogue of Microorganisms (GCM) 10K type strain sequencing project: providing services to taxonomists for standard genome sequencing and annotation.</title>
        <authorList>
            <consortium name="The Broad Institute Genomics Platform"/>
            <consortium name="The Broad Institute Genome Sequencing Center for Infectious Disease"/>
            <person name="Wu L."/>
            <person name="Ma J."/>
        </authorList>
    </citation>
    <scope>NUCLEOTIDE SEQUENCE [LARGE SCALE GENOMIC DNA]</scope>
    <source>
        <strain evidence="4 5">JCM 16330</strain>
    </source>
</reference>
<dbReference type="Gene3D" id="3.10.580.10">
    <property type="entry name" value="CBS-domain"/>
    <property type="match status" value="1"/>
</dbReference>
<dbReference type="SUPFAM" id="SSF54631">
    <property type="entry name" value="CBS-domain pair"/>
    <property type="match status" value="1"/>
</dbReference>
<keyword evidence="5" id="KW-1185">Reference proteome</keyword>